<dbReference type="GeneID" id="14868181"/>
<evidence type="ECO:0000256" key="1">
    <source>
        <dbReference type="PROSITE-ProRule" id="PRU00023"/>
    </source>
</evidence>
<dbReference type="InterPro" id="IPR036770">
    <property type="entry name" value="Ankyrin_rpt-contain_sf"/>
</dbReference>
<organism evidence="2 3">
    <name type="scientific">Cavenderia fasciculata</name>
    <name type="common">Slime mold</name>
    <name type="synonym">Dictyostelium fasciculatum</name>
    <dbReference type="NCBI Taxonomy" id="261658"/>
    <lineage>
        <taxon>Eukaryota</taxon>
        <taxon>Amoebozoa</taxon>
        <taxon>Evosea</taxon>
        <taxon>Eumycetozoa</taxon>
        <taxon>Dictyostelia</taxon>
        <taxon>Acytosteliales</taxon>
        <taxon>Cavenderiaceae</taxon>
        <taxon>Cavenderia</taxon>
    </lineage>
</organism>
<evidence type="ECO:0008006" key="4">
    <source>
        <dbReference type="Google" id="ProtNLM"/>
    </source>
</evidence>
<dbReference type="InterPro" id="IPR002110">
    <property type="entry name" value="Ankyrin_rpt"/>
</dbReference>
<dbReference type="AlphaFoldDB" id="F4Q751"/>
<evidence type="ECO:0000313" key="2">
    <source>
        <dbReference type="EMBL" id="EGG16233.1"/>
    </source>
</evidence>
<name>F4Q751_CACFS</name>
<sequence length="733" mass="84076">MPPASDCFSNTNTFLLLVTGGGILPPMVVLPKSLTHLTIKGDYEPVKIPQSLIKLKQVADASVFSSLPRHLKKVAWTNDKDRELITKVFKNPYVLGVILRERDDVVLKSEAFLKDVSQPLHVMAARGEFDHLRFAISTLSKIHFSLIEQALSRAQTDITSIYPILPIDAAVYANRLDIANYIRAVSIPKGIKSSLLVSIEATYQAGRHLNLEMLKFIVQTCQIGWNTQTMCHIIRSALKDEDEDRALEMLQYLLQNKISLNDQTNWVWYDDHTSPLYVAINMGRVRLVKFLLDHGRITPYQKVSTIQLIGTPGICATHVHHAIRLGNQEIIALVLGGTDVKDRLPIDHHGFAELIYSSVHSNDMNIVNMVLETACPFYNQDVALKFTLPNPFLPTIELSDKVLFGRIKTVENLLSLEKANRYFNPSELVKRGDLERLKQLTLPKLKYMPSQMSIVSTVDTPIPNVEMIKFLVTNKLIRPEGRALEMETNQNQLAIRLMWNNTIKRHENSGQQQQQQQQQQSDMDSLNCLKYFFEKKLINKEHLVNALIYWDGDQTIFTVIPSYIDHIKSLQNNLSKVIQAKLNNTQDPQLPRLKLYLDENNRPHFKHGVTFLIDHCTDKNYLERVHFNGQLPIGQIYDLISSTYLSFFELVNSFPYLFENRINSTSLPFAISSKQYDSILYFFDTIKTEEKFPQYSVPSASPTPTHGKFWEIYPIHVLFNRHNQHCPVTHTVW</sequence>
<dbReference type="PROSITE" id="PS50088">
    <property type="entry name" value="ANK_REPEAT"/>
    <property type="match status" value="1"/>
</dbReference>
<keyword evidence="1" id="KW-0040">ANK repeat</keyword>
<dbReference type="PROSITE" id="PS50297">
    <property type="entry name" value="ANK_REP_REGION"/>
    <property type="match status" value="1"/>
</dbReference>
<dbReference type="KEGG" id="dfa:DFA_09263"/>
<dbReference type="RefSeq" id="XP_004354617.1">
    <property type="nucleotide sequence ID" value="XM_004354565.1"/>
</dbReference>
<accession>F4Q751</accession>
<gene>
    <name evidence="2" type="ORF">DFA_09263</name>
</gene>
<protein>
    <recommendedName>
        <fullName evidence="4">Ankyrin repeat-containing protein</fullName>
    </recommendedName>
</protein>
<dbReference type="Proteomes" id="UP000007797">
    <property type="component" value="Unassembled WGS sequence"/>
</dbReference>
<reference evidence="3" key="1">
    <citation type="journal article" date="2011" name="Genome Res.">
        <title>Phylogeny-wide analysis of social amoeba genomes highlights ancient origins for complex intercellular communication.</title>
        <authorList>
            <person name="Heidel A.J."/>
            <person name="Lawal H.M."/>
            <person name="Felder M."/>
            <person name="Schilde C."/>
            <person name="Helps N.R."/>
            <person name="Tunggal B."/>
            <person name="Rivero F."/>
            <person name="John U."/>
            <person name="Schleicher M."/>
            <person name="Eichinger L."/>
            <person name="Platzer M."/>
            <person name="Noegel A.A."/>
            <person name="Schaap P."/>
            <person name="Gloeckner G."/>
        </authorList>
    </citation>
    <scope>NUCLEOTIDE SEQUENCE [LARGE SCALE GENOMIC DNA]</scope>
    <source>
        <strain evidence="3">SH3</strain>
    </source>
</reference>
<proteinExistence type="predicted"/>
<dbReference type="Gene3D" id="1.25.40.20">
    <property type="entry name" value="Ankyrin repeat-containing domain"/>
    <property type="match status" value="1"/>
</dbReference>
<dbReference type="EMBL" id="GL883024">
    <property type="protein sequence ID" value="EGG16233.1"/>
    <property type="molecule type" value="Genomic_DNA"/>
</dbReference>
<evidence type="ECO:0000313" key="3">
    <source>
        <dbReference type="Proteomes" id="UP000007797"/>
    </source>
</evidence>
<feature type="repeat" description="ANK" evidence="1">
    <location>
        <begin position="271"/>
        <end position="295"/>
    </location>
</feature>
<keyword evidence="3" id="KW-1185">Reference proteome</keyword>
<dbReference type="SUPFAM" id="SSF140860">
    <property type="entry name" value="Pseudo ankyrin repeat-like"/>
    <property type="match status" value="1"/>
</dbReference>